<evidence type="ECO:0000313" key="2">
    <source>
        <dbReference type="Proteomes" id="UP001470230"/>
    </source>
</evidence>
<comment type="caution">
    <text evidence="1">The sequence shown here is derived from an EMBL/GenBank/DDBJ whole genome shotgun (WGS) entry which is preliminary data.</text>
</comment>
<organism evidence="1 2">
    <name type="scientific">Tritrichomonas musculus</name>
    <dbReference type="NCBI Taxonomy" id="1915356"/>
    <lineage>
        <taxon>Eukaryota</taxon>
        <taxon>Metamonada</taxon>
        <taxon>Parabasalia</taxon>
        <taxon>Tritrichomonadida</taxon>
        <taxon>Tritrichomonadidae</taxon>
        <taxon>Tritrichomonas</taxon>
    </lineage>
</organism>
<proteinExistence type="predicted"/>
<gene>
    <name evidence="1" type="ORF">M9Y10_016051</name>
</gene>
<evidence type="ECO:0000313" key="1">
    <source>
        <dbReference type="EMBL" id="KAK8857645.1"/>
    </source>
</evidence>
<dbReference type="Proteomes" id="UP001470230">
    <property type="component" value="Unassembled WGS sequence"/>
</dbReference>
<accession>A0ABR2I822</accession>
<keyword evidence="2" id="KW-1185">Reference proteome</keyword>
<name>A0ABR2I822_9EUKA</name>
<protein>
    <submittedName>
        <fullName evidence="1">Uncharacterized protein</fullName>
    </submittedName>
</protein>
<reference evidence="1 2" key="1">
    <citation type="submission" date="2024-04" db="EMBL/GenBank/DDBJ databases">
        <title>Tritrichomonas musculus Genome.</title>
        <authorList>
            <person name="Alves-Ferreira E."/>
            <person name="Grigg M."/>
            <person name="Lorenzi H."/>
            <person name="Galac M."/>
        </authorList>
    </citation>
    <scope>NUCLEOTIDE SEQUENCE [LARGE SCALE GENOMIC DNA]</scope>
    <source>
        <strain evidence="1 2">EAF2021</strain>
    </source>
</reference>
<dbReference type="EMBL" id="JAPFFF010000020">
    <property type="protein sequence ID" value="KAK8857645.1"/>
    <property type="molecule type" value="Genomic_DNA"/>
</dbReference>
<sequence length="68" mass="8409">MTTDNYYDHIDDFEGVKPLENEMPRDVKRLIYHCRHTYHNCLYFFRASEKQFYRYFPKMESAEKLGGY</sequence>